<name>D0LSD8_HALO1</name>
<gene>
    <name evidence="1" type="ordered locus">Hoch_3135</name>
</gene>
<dbReference type="Proteomes" id="UP000001880">
    <property type="component" value="Chromosome"/>
</dbReference>
<dbReference type="PROSITE" id="PS51257">
    <property type="entry name" value="PROKAR_LIPOPROTEIN"/>
    <property type="match status" value="1"/>
</dbReference>
<dbReference type="AlphaFoldDB" id="D0LSD8"/>
<reference evidence="1 2" key="1">
    <citation type="journal article" date="2010" name="Stand. Genomic Sci.">
        <title>Complete genome sequence of Haliangium ochraceum type strain (SMP-2).</title>
        <authorList>
            <consortium name="US DOE Joint Genome Institute (JGI-PGF)"/>
            <person name="Ivanova N."/>
            <person name="Daum C."/>
            <person name="Lang E."/>
            <person name="Abt B."/>
            <person name="Kopitz M."/>
            <person name="Saunders E."/>
            <person name="Lapidus A."/>
            <person name="Lucas S."/>
            <person name="Glavina Del Rio T."/>
            <person name="Nolan M."/>
            <person name="Tice H."/>
            <person name="Copeland A."/>
            <person name="Cheng J.F."/>
            <person name="Chen F."/>
            <person name="Bruce D."/>
            <person name="Goodwin L."/>
            <person name="Pitluck S."/>
            <person name="Mavromatis K."/>
            <person name="Pati A."/>
            <person name="Mikhailova N."/>
            <person name="Chen A."/>
            <person name="Palaniappan K."/>
            <person name="Land M."/>
            <person name="Hauser L."/>
            <person name="Chang Y.J."/>
            <person name="Jeffries C.D."/>
            <person name="Detter J.C."/>
            <person name="Brettin T."/>
            <person name="Rohde M."/>
            <person name="Goker M."/>
            <person name="Bristow J."/>
            <person name="Markowitz V."/>
            <person name="Eisen J.A."/>
            <person name="Hugenholtz P."/>
            <person name="Kyrpides N.C."/>
            <person name="Klenk H.P."/>
        </authorList>
    </citation>
    <scope>NUCLEOTIDE SEQUENCE [LARGE SCALE GENOMIC DNA]</scope>
    <source>
        <strain evidence="2">DSM 14365 / CIP 107738 / JCM 11303 / AJ 13395 / SMP-2</strain>
    </source>
</reference>
<evidence type="ECO:0000313" key="2">
    <source>
        <dbReference type="Proteomes" id="UP000001880"/>
    </source>
</evidence>
<protein>
    <recommendedName>
        <fullName evidence="3">Lipoprotein</fullName>
    </recommendedName>
</protein>
<accession>D0LSD8</accession>
<keyword evidence="2" id="KW-1185">Reference proteome</keyword>
<dbReference type="HOGENOM" id="CLU_764545_0_0_7"/>
<dbReference type="RefSeq" id="WP_012828237.1">
    <property type="nucleotide sequence ID" value="NC_013440.1"/>
</dbReference>
<organism evidence="1 2">
    <name type="scientific">Haliangium ochraceum (strain DSM 14365 / JCM 11303 / SMP-2)</name>
    <dbReference type="NCBI Taxonomy" id="502025"/>
    <lineage>
        <taxon>Bacteria</taxon>
        <taxon>Pseudomonadati</taxon>
        <taxon>Myxococcota</taxon>
        <taxon>Polyangia</taxon>
        <taxon>Haliangiales</taxon>
        <taxon>Kofleriaceae</taxon>
        <taxon>Haliangium</taxon>
    </lineage>
</organism>
<evidence type="ECO:0008006" key="3">
    <source>
        <dbReference type="Google" id="ProtNLM"/>
    </source>
</evidence>
<evidence type="ECO:0000313" key="1">
    <source>
        <dbReference type="EMBL" id="ACY15637.1"/>
    </source>
</evidence>
<dbReference type="KEGG" id="hoh:Hoch_3135"/>
<proteinExistence type="predicted"/>
<sequence>MKRSRIPLLLLASSLSLVGCYEFVTQITVSSVARSWTGANSFSQGNSGGSGYVLGLAGDEIHRISGTGISRIHDGDYAADFGGPYTLTSVAQTHTLGWHEHTFVHGNLVGSSDNLNLFRITTAYLSNPRTKVRPWLTQFTRGGTTYEVREICEIAANPVTTYGDPWDANAHLYMSFRACQVSGSSCTAGVMEISVSSDYWWPESIGSDVQVWIHKPNGTLFSNECMPFAVTQHGSQSEEYLVVGDPSMDEISVFDAFDIAAGPIDSLIDSDSSTNIRDITIEGRGESSNSYGFIATLRSGSSSARIEHNHIFNGVLDATPFLSEAVPTNLKFIASRGRGLQSSSEYLYTFGSQVMRRSYQEE</sequence>
<dbReference type="EMBL" id="CP001804">
    <property type="protein sequence ID" value="ACY15637.1"/>
    <property type="molecule type" value="Genomic_DNA"/>
</dbReference>